<name>A0A016UMV6_9BILA</name>
<dbReference type="EMBL" id="JARK01001369">
    <property type="protein sequence ID" value="EYC16510.1"/>
    <property type="molecule type" value="Genomic_DNA"/>
</dbReference>
<gene>
    <name evidence="1" type="primary">Acey_s0033.g2698</name>
    <name evidence="1" type="ORF">Y032_0033g2698</name>
</gene>
<dbReference type="AlphaFoldDB" id="A0A016UMV6"/>
<keyword evidence="2" id="KW-1185">Reference proteome</keyword>
<proteinExistence type="predicted"/>
<comment type="caution">
    <text evidence="1">The sequence shown here is derived from an EMBL/GenBank/DDBJ whole genome shotgun (WGS) entry which is preliminary data.</text>
</comment>
<sequence>MRRARSLQKEEDEPGGRRVVRMRVAPARALGEDGRRVTFMKAMRWGSVVGERCWTGPQLREWCVDVH</sequence>
<accession>A0A016UMV6</accession>
<organism evidence="1 2">
    <name type="scientific">Ancylostoma ceylanicum</name>
    <dbReference type="NCBI Taxonomy" id="53326"/>
    <lineage>
        <taxon>Eukaryota</taxon>
        <taxon>Metazoa</taxon>
        <taxon>Ecdysozoa</taxon>
        <taxon>Nematoda</taxon>
        <taxon>Chromadorea</taxon>
        <taxon>Rhabditida</taxon>
        <taxon>Rhabditina</taxon>
        <taxon>Rhabditomorpha</taxon>
        <taxon>Strongyloidea</taxon>
        <taxon>Ancylostomatidae</taxon>
        <taxon>Ancylostomatinae</taxon>
        <taxon>Ancylostoma</taxon>
    </lineage>
</organism>
<protein>
    <submittedName>
        <fullName evidence="1">Uncharacterized protein</fullName>
    </submittedName>
</protein>
<dbReference type="Proteomes" id="UP000024635">
    <property type="component" value="Unassembled WGS sequence"/>
</dbReference>
<evidence type="ECO:0000313" key="1">
    <source>
        <dbReference type="EMBL" id="EYC16510.1"/>
    </source>
</evidence>
<reference evidence="2" key="1">
    <citation type="journal article" date="2015" name="Nat. Genet.">
        <title>The genome and transcriptome of the zoonotic hookworm Ancylostoma ceylanicum identify infection-specific gene families.</title>
        <authorList>
            <person name="Schwarz E.M."/>
            <person name="Hu Y."/>
            <person name="Antoshechkin I."/>
            <person name="Miller M.M."/>
            <person name="Sternberg P.W."/>
            <person name="Aroian R.V."/>
        </authorList>
    </citation>
    <scope>NUCLEOTIDE SEQUENCE</scope>
    <source>
        <strain evidence="2">HY135</strain>
    </source>
</reference>
<evidence type="ECO:0000313" key="2">
    <source>
        <dbReference type="Proteomes" id="UP000024635"/>
    </source>
</evidence>